<accession>A0A5C4L5M6</accession>
<dbReference type="Proteomes" id="UP000305267">
    <property type="component" value="Unassembled WGS sequence"/>
</dbReference>
<reference evidence="1 2" key="1">
    <citation type="submission" date="2019-06" db="EMBL/GenBank/DDBJ databases">
        <title>Genome of Methylobacterium sp. 17Sr1-39.</title>
        <authorList>
            <person name="Seo T."/>
        </authorList>
    </citation>
    <scope>NUCLEOTIDE SEQUENCE [LARGE SCALE GENOMIC DNA]</scope>
    <source>
        <strain evidence="1 2">17Sr1-39</strain>
    </source>
</reference>
<dbReference type="Gene3D" id="3.30.530.20">
    <property type="match status" value="1"/>
</dbReference>
<dbReference type="OrthoDB" id="9803476at2"/>
<organism evidence="1 2">
    <name type="scientific">Methylobacterium terricola</name>
    <dbReference type="NCBI Taxonomy" id="2583531"/>
    <lineage>
        <taxon>Bacteria</taxon>
        <taxon>Pseudomonadati</taxon>
        <taxon>Pseudomonadota</taxon>
        <taxon>Alphaproteobacteria</taxon>
        <taxon>Hyphomicrobiales</taxon>
        <taxon>Methylobacteriaceae</taxon>
        <taxon>Methylobacterium</taxon>
    </lineage>
</organism>
<dbReference type="SUPFAM" id="SSF55961">
    <property type="entry name" value="Bet v1-like"/>
    <property type="match status" value="1"/>
</dbReference>
<sequence length="118" mass="12758">MSDAACDEPGHGIEQTYELSEPPEKVWRALSIQALREHWLPEAALAGPEPVAVTPGREVSYRMREAAPPYLESTVTFRIASNGAGGTCLRIIHDLTDARFAPLTKAAANHNAPLLRAA</sequence>
<comment type="caution">
    <text evidence="1">The sequence shown here is derived from an EMBL/GenBank/DDBJ whole genome shotgun (WGS) entry which is preliminary data.</text>
</comment>
<protein>
    <recommendedName>
        <fullName evidence="3">Polyketide cyclase</fullName>
    </recommendedName>
</protein>
<gene>
    <name evidence="1" type="ORF">FF100_33820</name>
</gene>
<name>A0A5C4L5M6_9HYPH</name>
<evidence type="ECO:0000313" key="2">
    <source>
        <dbReference type="Proteomes" id="UP000305267"/>
    </source>
</evidence>
<evidence type="ECO:0008006" key="3">
    <source>
        <dbReference type="Google" id="ProtNLM"/>
    </source>
</evidence>
<evidence type="ECO:0000313" key="1">
    <source>
        <dbReference type="EMBL" id="TNC06803.1"/>
    </source>
</evidence>
<dbReference type="RefSeq" id="WP_139040406.1">
    <property type="nucleotide sequence ID" value="NZ_VDDA01000044.1"/>
</dbReference>
<dbReference type="EMBL" id="VDDA01000044">
    <property type="protein sequence ID" value="TNC06803.1"/>
    <property type="molecule type" value="Genomic_DNA"/>
</dbReference>
<dbReference type="AlphaFoldDB" id="A0A5C4L5M6"/>
<proteinExistence type="predicted"/>
<dbReference type="InterPro" id="IPR023393">
    <property type="entry name" value="START-like_dom_sf"/>
</dbReference>
<keyword evidence="2" id="KW-1185">Reference proteome</keyword>